<evidence type="ECO:0000256" key="3">
    <source>
        <dbReference type="ARBA" id="ARBA00023125"/>
    </source>
</evidence>
<dbReference type="CDD" id="cd17535">
    <property type="entry name" value="REC_NarL-like"/>
    <property type="match status" value="1"/>
</dbReference>
<dbReference type="SMART" id="SM00421">
    <property type="entry name" value="HTH_LUXR"/>
    <property type="match status" value="1"/>
</dbReference>
<dbReference type="EMBL" id="JACDUT010000004">
    <property type="protein sequence ID" value="MBA2874830.1"/>
    <property type="molecule type" value="Genomic_DNA"/>
</dbReference>
<dbReference type="PANTHER" id="PTHR43214">
    <property type="entry name" value="TWO-COMPONENT RESPONSE REGULATOR"/>
    <property type="match status" value="1"/>
</dbReference>
<protein>
    <submittedName>
        <fullName evidence="8">DNA-binding NarL/FixJ family response regulator</fullName>
    </submittedName>
</protein>
<feature type="domain" description="HTH luxR-type" evidence="6">
    <location>
        <begin position="144"/>
        <end position="209"/>
    </location>
</feature>
<proteinExistence type="predicted"/>
<keyword evidence="3 8" id="KW-0238">DNA-binding</keyword>
<evidence type="ECO:0000313" key="8">
    <source>
        <dbReference type="EMBL" id="MBA2874830.1"/>
    </source>
</evidence>
<keyword evidence="2" id="KW-0805">Transcription regulation</keyword>
<dbReference type="Pfam" id="PF00072">
    <property type="entry name" value="Response_reg"/>
    <property type="match status" value="1"/>
</dbReference>
<dbReference type="InterPro" id="IPR000792">
    <property type="entry name" value="Tscrpt_reg_LuxR_C"/>
</dbReference>
<keyword evidence="1 5" id="KW-0597">Phosphoprotein</keyword>
<dbReference type="SUPFAM" id="SSF46894">
    <property type="entry name" value="C-terminal effector domain of the bipartite response regulators"/>
    <property type="match status" value="1"/>
</dbReference>
<feature type="modified residue" description="4-aspartylphosphate" evidence="5">
    <location>
        <position position="54"/>
    </location>
</feature>
<sequence>MIHILLVEDQALVRQGLKMMIEQDEQLQVIAEAEHGLEALQKMEKHMIDLVIMDIRMPVMNGLEATRKIKEQWPNVKILILTTFNDDEYAVQALKDGANGFLLKTAEQQKLIQAIYSCMRGGMAIHEDVAAKMLPRLLEKSKQAPTTNIPLTPRELAITKLVGEGKTNKEIAAVLHLSVGTVKNHITQILQKLDLRDRTQLAIYAVKHDITS</sequence>
<dbReference type="Pfam" id="PF00196">
    <property type="entry name" value="GerE"/>
    <property type="match status" value="1"/>
</dbReference>
<evidence type="ECO:0000256" key="1">
    <source>
        <dbReference type="ARBA" id="ARBA00022553"/>
    </source>
</evidence>
<dbReference type="SMART" id="SM00448">
    <property type="entry name" value="REC"/>
    <property type="match status" value="1"/>
</dbReference>
<feature type="domain" description="Response regulatory" evidence="7">
    <location>
        <begin position="3"/>
        <end position="119"/>
    </location>
</feature>
<evidence type="ECO:0000256" key="5">
    <source>
        <dbReference type="PROSITE-ProRule" id="PRU00169"/>
    </source>
</evidence>
<dbReference type="GO" id="GO:0000160">
    <property type="term" value="P:phosphorelay signal transduction system"/>
    <property type="evidence" value="ECO:0007669"/>
    <property type="project" value="InterPro"/>
</dbReference>
<dbReference type="AlphaFoldDB" id="A0A7V9Z6I1"/>
<evidence type="ECO:0000259" key="6">
    <source>
        <dbReference type="PROSITE" id="PS50043"/>
    </source>
</evidence>
<dbReference type="InterPro" id="IPR058245">
    <property type="entry name" value="NreC/VraR/RcsB-like_REC"/>
</dbReference>
<evidence type="ECO:0000256" key="4">
    <source>
        <dbReference type="ARBA" id="ARBA00023163"/>
    </source>
</evidence>
<evidence type="ECO:0000313" key="9">
    <source>
        <dbReference type="Proteomes" id="UP000523087"/>
    </source>
</evidence>
<keyword evidence="4" id="KW-0804">Transcription</keyword>
<reference evidence="8 9" key="1">
    <citation type="submission" date="2020-07" db="EMBL/GenBank/DDBJ databases">
        <title>Genomic Encyclopedia of Type Strains, Phase IV (KMG-IV): sequencing the most valuable type-strain genomes for metagenomic binning, comparative biology and taxonomic classification.</title>
        <authorList>
            <person name="Goeker M."/>
        </authorList>
    </citation>
    <scope>NUCLEOTIDE SEQUENCE [LARGE SCALE GENOMIC DNA]</scope>
    <source>
        <strain evidence="8 9">DSM 15730</strain>
    </source>
</reference>
<accession>A0A7V9Z6I1</accession>
<dbReference type="InterPro" id="IPR001789">
    <property type="entry name" value="Sig_transdc_resp-reg_receiver"/>
</dbReference>
<name>A0A7V9Z6I1_9BACL</name>
<dbReference type="PROSITE" id="PS50110">
    <property type="entry name" value="RESPONSE_REGULATORY"/>
    <property type="match status" value="1"/>
</dbReference>
<dbReference type="SUPFAM" id="SSF52172">
    <property type="entry name" value="CheY-like"/>
    <property type="match status" value="1"/>
</dbReference>
<keyword evidence="9" id="KW-1185">Reference proteome</keyword>
<dbReference type="InterPro" id="IPR039420">
    <property type="entry name" value="WalR-like"/>
</dbReference>
<dbReference type="PRINTS" id="PR00038">
    <property type="entry name" value="HTHLUXR"/>
</dbReference>
<dbReference type="PROSITE" id="PS50043">
    <property type="entry name" value="HTH_LUXR_2"/>
    <property type="match status" value="1"/>
</dbReference>
<gene>
    <name evidence="8" type="ORF">HNR31_001601</name>
</gene>
<evidence type="ECO:0000259" key="7">
    <source>
        <dbReference type="PROSITE" id="PS50110"/>
    </source>
</evidence>
<dbReference type="PANTHER" id="PTHR43214:SF40">
    <property type="entry name" value="TRANSCRIPTIONAL REGULATORY PROTEIN LNRK"/>
    <property type="match status" value="1"/>
</dbReference>
<organism evidence="8 9">
    <name type="scientific">Thermaerobacillus caldiproteolyticus</name>
    <dbReference type="NCBI Taxonomy" id="247480"/>
    <lineage>
        <taxon>Bacteria</taxon>
        <taxon>Bacillati</taxon>
        <taxon>Bacillota</taxon>
        <taxon>Bacilli</taxon>
        <taxon>Bacillales</taxon>
        <taxon>Anoxybacillaceae</taxon>
        <taxon>Thermaerobacillus</taxon>
    </lineage>
</organism>
<comment type="caution">
    <text evidence="8">The sequence shown here is derived from an EMBL/GenBank/DDBJ whole genome shotgun (WGS) entry which is preliminary data.</text>
</comment>
<dbReference type="CDD" id="cd06170">
    <property type="entry name" value="LuxR_C_like"/>
    <property type="match status" value="1"/>
</dbReference>
<dbReference type="Proteomes" id="UP000523087">
    <property type="component" value="Unassembled WGS sequence"/>
</dbReference>
<dbReference type="GO" id="GO:0003677">
    <property type="term" value="F:DNA binding"/>
    <property type="evidence" value="ECO:0007669"/>
    <property type="project" value="UniProtKB-KW"/>
</dbReference>
<evidence type="ECO:0000256" key="2">
    <source>
        <dbReference type="ARBA" id="ARBA00023015"/>
    </source>
</evidence>
<dbReference type="RefSeq" id="WP_181555694.1">
    <property type="nucleotide sequence ID" value="NZ_CP064060.1"/>
</dbReference>
<dbReference type="InterPro" id="IPR016032">
    <property type="entry name" value="Sig_transdc_resp-reg_C-effctor"/>
</dbReference>
<dbReference type="GO" id="GO:0006355">
    <property type="term" value="P:regulation of DNA-templated transcription"/>
    <property type="evidence" value="ECO:0007669"/>
    <property type="project" value="InterPro"/>
</dbReference>
<dbReference type="Gene3D" id="3.40.50.2300">
    <property type="match status" value="1"/>
</dbReference>
<dbReference type="InterPro" id="IPR011006">
    <property type="entry name" value="CheY-like_superfamily"/>
</dbReference>